<organism evidence="6 7">
    <name type="scientific">Solanum verrucosum</name>
    <dbReference type="NCBI Taxonomy" id="315347"/>
    <lineage>
        <taxon>Eukaryota</taxon>
        <taxon>Viridiplantae</taxon>
        <taxon>Streptophyta</taxon>
        <taxon>Embryophyta</taxon>
        <taxon>Tracheophyta</taxon>
        <taxon>Spermatophyta</taxon>
        <taxon>Magnoliopsida</taxon>
        <taxon>eudicotyledons</taxon>
        <taxon>Gunneridae</taxon>
        <taxon>Pentapetalae</taxon>
        <taxon>asterids</taxon>
        <taxon>lamiids</taxon>
        <taxon>Solanales</taxon>
        <taxon>Solanaceae</taxon>
        <taxon>Solanoideae</taxon>
        <taxon>Solaneae</taxon>
        <taxon>Solanum</taxon>
    </lineage>
</organism>
<dbReference type="InterPro" id="IPR006671">
    <property type="entry name" value="Cyclin_N"/>
</dbReference>
<evidence type="ECO:0000256" key="4">
    <source>
        <dbReference type="RuleBase" id="RU000383"/>
    </source>
</evidence>
<name>A0AAF0QW57_SOLVR</name>
<dbReference type="InterPro" id="IPR043198">
    <property type="entry name" value="Cyclin/Ssn8"/>
</dbReference>
<dbReference type="SMART" id="SM00385">
    <property type="entry name" value="CYCLIN"/>
    <property type="match status" value="1"/>
</dbReference>
<dbReference type="Proteomes" id="UP001234989">
    <property type="component" value="Chromosome 4"/>
</dbReference>
<reference evidence="6" key="1">
    <citation type="submission" date="2023-08" db="EMBL/GenBank/DDBJ databases">
        <title>A de novo genome assembly of Solanum verrucosum Schlechtendal, a Mexican diploid species geographically isolated from the other diploid A-genome species in potato relatives.</title>
        <authorList>
            <person name="Hosaka K."/>
        </authorList>
    </citation>
    <scope>NUCLEOTIDE SEQUENCE</scope>
    <source>
        <tissue evidence="6">Young leaves</tissue>
    </source>
</reference>
<dbReference type="GO" id="GO:0006357">
    <property type="term" value="P:regulation of transcription by RNA polymerase II"/>
    <property type="evidence" value="ECO:0007669"/>
    <property type="project" value="InterPro"/>
</dbReference>
<evidence type="ECO:0000313" key="6">
    <source>
        <dbReference type="EMBL" id="WMV27049.1"/>
    </source>
</evidence>
<dbReference type="GO" id="GO:0016538">
    <property type="term" value="F:cyclin-dependent protein serine/threonine kinase regulator activity"/>
    <property type="evidence" value="ECO:0007669"/>
    <property type="project" value="InterPro"/>
</dbReference>
<dbReference type="CDD" id="cd20585">
    <property type="entry name" value="CYCLIN_AcCycH_rpt1"/>
    <property type="match status" value="1"/>
</dbReference>
<keyword evidence="2 4" id="KW-0195">Cyclin</keyword>
<evidence type="ECO:0000313" key="7">
    <source>
        <dbReference type="Proteomes" id="UP001234989"/>
    </source>
</evidence>
<dbReference type="FunFam" id="1.10.472.10:FF:000063">
    <property type="entry name" value="cyclin-H1-1"/>
    <property type="match status" value="1"/>
</dbReference>
<evidence type="ECO:0000256" key="3">
    <source>
        <dbReference type="ARBA" id="ARBA00023306"/>
    </source>
</evidence>
<dbReference type="PANTHER" id="PTHR10026">
    <property type="entry name" value="CYCLIN"/>
    <property type="match status" value="1"/>
</dbReference>
<feature type="domain" description="Cyclin-like" evidence="5">
    <location>
        <begin position="85"/>
        <end position="166"/>
    </location>
</feature>
<gene>
    <name evidence="6" type="ORF">MTR67_020434</name>
</gene>
<accession>A0AAF0QW57</accession>
<dbReference type="Pfam" id="PF16899">
    <property type="entry name" value="Cyclin_C_2"/>
    <property type="match status" value="1"/>
</dbReference>
<dbReference type="SUPFAM" id="SSF47954">
    <property type="entry name" value="Cyclin-like"/>
    <property type="match status" value="2"/>
</dbReference>
<comment type="similarity">
    <text evidence="4">Belongs to the cyclin family.</text>
</comment>
<evidence type="ECO:0000259" key="5">
    <source>
        <dbReference type="SMART" id="SM00385"/>
    </source>
</evidence>
<keyword evidence="3" id="KW-0131">Cell cycle</keyword>
<keyword evidence="7" id="KW-1185">Reference proteome</keyword>
<dbReference type="EMBL" id="CP133615">
    <property type="protein sequence ID" value="WMV27049.1"/>
    <property type="molecule type" value="Genomic_DNA"/>
</dbReference>
<dbReference type="InterPro" id="IPR031658">
    <property type="entry name" value="Cyclin_C_2"/>
</dbReference>
<evidence type="ECO:0000256" key="2">
    <source>
        <dbReference type="ARBA" id="ARBA00023127"/>
    </source>
</evidence>
<dbReference type="Gene3D" id="1.10.472.10">
    <property type="entry name" value="Cyclin-like"/>
    <property type="match status" value="2"/>
</dbReference>
<protein>
    <recommendedName>
        <fullName evidence="5">Cyclin-like domain-containing protein</fullName>
    </recommendedName>
</protein>
<evidence type="ECO:0000256" key="1">
    <source>
        <dbReference type="ARBA" id="ARBA00022618"/>
    </source>
</evidence>
<dbReference type="InterPro" id="IPR036915">
    <property type="entry name" value="Cyclin-like_sf"/>
</dbReference>
<sequence>MADFVTSTHKTKWIFTPQDIKHKYKVANHRVKQALEKYGTTRMEVDIDGSFSYAEIQNDAKDSAEKRPKPLKVEEEQLLRAFYEFKIQDVCDAFKFPRKIQATALIYFKRFYLQWSVMEHHPKDIMLTCIYAACKAEENHVSAEELGKGIGQDHHVILNNEMLVFQAWILFDGHVILQFPSNLCLINFFLTFILQSLGFDLIVYAPYRALEGFISDLEEFCGAKDEDQLVALKVVAIFLNRLSSSSEKLSPLTLRLRNQVTKGVNGGKGPQLTPGRRLGWVTVVYQLSLFSSEVQGSLDTARIEADKIMRSDGPLLFPPGQLALTALHRANAAHSIFDFERYLRSVLSHYQPAHAISELTGSINAIDSLAST</sequence>
<keyword evidence="1" id="KW-0132">Cell division</keyword>
<dbReference type="Pfam" id="PF00134">
    <property type="entry name" value="Cyclin_N"/>
    <property type="match status" value="1"/>
</dbReference>
<dbReference type="AlphaFoldDB" id="A0AAF0QW57"/>
<dbReference type="InterPro" id="IPR013763">
    <property type="entry name" value="Cyclin-like_dom"/>
</dbReference>
<dbReference type="GO" id="GO:0051301">
    <property type="term" value="P:cell division"/>
    <property type="evidence" value="ECO:0007669"/>
    <property type="project" value="UniProtKB-KW"/>
</dbReference>
<proteinExistence type="inferred from homology"/>